<dbReference type="EMBL" id="MU865289">
    <property type="protein sequence ID" value="KAK4232050.1"/>
    <property type="molecule type" value="Genomic_DNA"/>
</dbReference>
<feature type="compositionally biased region" description="Low complexity" evidence="5">
    <location>
        <begin position="18"/>
        <end position="29"/>
    </location>
</feature>
<evidence type="ECO:0000256" key="4">
    <source>
        <dbReference type="PROSITE-ProRule" id="PRU00175"/>
    </source>
</evidence>
<evidence type="ECO:0000256" key="5">
    <source>
        <dbReference type="SAM" id="MobiDB-lite"/>
    </source>
</evidence>
<dbReference type="PROSITE" id="PS50089">
    <property type="entry name" value="ZF_RING_2"/>
    <property type="match status" value="1"/>
</dbReference>
<reference evidence="7" key="2">
    <citation type="submission" date="2023-05" db="EMBL/GenBank/DDBJ databases">
        <authorList>
            <consortium name="Lawrence Berkeley National Laboratory"/>
            <person name="Steindorff A."/>
            <person name="Hensen N."/>
            <person name="Bonometti L."/>
            <person name="Westerberg I."/>
            <person name="Brannstrom I.O."/>
            <person name="Guillou S."/>
            <person name="Cros-Aarteil S."/>
            <person name="Calhoun S."/>
            <person name="Haridas S."/>
            <person name="Kuo A."/>
            <person name="Mondo S."/>
            <person name="Pangilinan J."/>
            <person name="Riley R."/>
            <person name="Labutti K."/>
            <person name="Andreopoulos B."/>
            <person name="Lipzen A."/>
            <person name="Chen C."/>
            <person name="Yanf M."/>
            <person name="Daum C."/>
            <person name="Ng V."/>
            <person name="Clum A."/>
            <person name="Ohm R."/>
            <person name="Martin F."/>
            <person name="Silar P."/>
            <person name="Natvig D."/>
            <person name="Lalanne C."/>
            <person name="Gautier V."/>
            <person name="Ament-Velasquez S.L."/>
            <person name="Kruys A."/>
            <person name="Hutchinson M.I."/>
            <person name="Powell A.J."/>
            <person name="Barry K."/>
            <person name="Miller A.N."/>
            <person name="Grigoriev I.V."/>
            <person name="Debuchy R."/>
            <person name="Gladieux P."/>
            <person name="Thoren M.H."/>
            <person name="Johannesson H."/>
        </authorList>
    </citation>
    <scope>NUCLEOTIDE SEQUENCE</scope>
    <source>
        <strain evidence="7">CBS 990.96</strain>
    </source>
</reference>
<proteinExistence type="predicted"/>
<keyword evidence="2 4" id="KW-0863">Zinc-finger</keyword>
<dbReference type="GO" id="GO:0033768">
    <property type="term" value="C:SUMO-targeted ubiquitin ligase complex"/>
    <property type="evidence" value="ECO:0007669"/>
    <property type="project" value="TreeGrafter"/>
</dbReference>
<dbReference type="Gene3D" id="3.30.40.10">
    <property type="entry name" value="Zinc/RING finger domain, C3HC4 (zinc finger)"/>
    <property type="match status" value="1"/>
</dbReference>
<dbReference type="InterPro" id="IPR049627">
    <property type="entry name" value="SLX8"/>
</dbReference>
<dbReference type="InterPro" id="IPR017907">
    <property type="entry name" value="Znf_RING_CS"/>
</dbReference>
<dbReference type="PANTHER" id="PTHR47094:SF1">
    <property type="entry name" value="RING-TYPE E3 UBIQUITIN TRANSFERASE"/>
    <property type="match status" value="1"/>
</dbReference>
<dbReference type="GO" id="GO:0008270">
    <property type="term" value="F:zinc ion binding"/>
    <property type="evidence" value="ECO:0007669"/>
    <property type="project" value="UniProtKB-KW"/>
</dbReference>
<sequence>MPRSRGVRRLTLTPLSVHAVASSSTSTAAARRHSPSTQKSNSSAKKRKWSEEVEEAKPSITEDSDVIDLVDKEEVPENLRKEKNWTKLRDFTCIICYEEVTDLTVTFCGHMFCAGCLHSALTIDPQRRVCPVCRQKVDRDPGQGGSFGPRAKGYFPLKLKLMSKQEMEKRKRAQALSSQNDSII</sequence>
<organism evidence="7 8">
    <name type="scientific">Podospora fimiseda</name>
    <dbReference type="NCBI Taxonomy" id="252190"/>
    <lineage>
        <taxon>Eukaryota</taxon>
        <taxon>Fungi</taxon>
        <taxon>Dikarya</taxon>
        <taxon>Ascomycota</taxon>
        <taxon>Pezizomycotina</taxon>
        <taxon>Sordariomycetes</taxon>
        <taxon>Sordariomycetidae</taxon>
        <taxon>Sordariales</taxon>
        <taxon>Podosporaceae</taxon>
        <taxon>Podospora</taxon>
    </lineage>
</organism>
<dbReference type="GO" id="GO:0006511">
    <property type="term" value="P:ubiquitin-dependent protein catabolic process"/>
    <property type="evidence" value="ECO:0007669"/>
    <property type="project" value="TreeGrafter"/>
</dbReference>
<dbReference type="GO" id="GO:0061630">
    <property type="term" value="F:ubiquitin protein ligase activity"/>
    <property type="evidence" value="ECO:0007669"/>
    <property type="project" value="InterPro"/>
</dbReference>
<dbReference type="SMART" id="SM00184">
    <property type="entry name" value="RING"/>
    <property type="match status" value="1"/>
</dbReference>
<feature type="region of interest" description="Disordered" evidence="5">
    <location>
        <begin position="18"/>
        <end position="61"/>
    </location>
</feature>
<evidence type="ECO:0000256" key="2">
    <source>
        <dbReference type="ARBA" id="ARBA00022771"/>
    </source>
</evidence>
<dbReference type="SUPFAM" id="SSF57850">
    <property type="entry name" value="RING/U-box"/>
    <property type="match status" value="1"/>
</dbReference>
<evidence type="ECO:0000256" key="1">
    <source>
        <dbReference type="ARBA" id="ARBA00022723"/>
    </source>
</evidence>
<keyword evidence="1" id="KW-0479">Metal-binding</keyword>
<gene>
    <name evidence="7" type="ORF">QBC38DRAFT_353418</name>
</gene>
<name>A0AAN7BYN6_9PEZI</name>
<accession>A0AAN7BYN6</accession>
<dbReference type="PANTHER" id="PTHR47094">
    <property type="entry name" value="ELFLESS, ISOFORM B"/>
    <property type="match status" value="1"/>
</dbReference>
<dbReference type="Proteomes" id="UP001301958">
    <property type="component" value="Unassembled WGS sequence"/>
</dbReference>
<evidence type="ECO:0000256" key="3">
    <source>
        <dbReference type="ARBA" id="ARBA00022833"/>
    </source>
</evidence>
<evidence type="ECO:0000313" key="7">
    <source>
        <dbReference type="EMBL" id="KAK4232050.1"/>
    </source>
</evidence>
<dbReference type="InterPro" id="IPR013083">
    <property type="entry name" value="Znf_RING/FYVE/PHD"/>
</dbReference>
<dbReference type="AlphaFoldDB" id="A0AAN7BYN6"/>
<evidence type="ECO:0000313" key="8">
    <source>
        <dbReference type="Proteomes" id="UP001301958"/>
    </source>
</evidence>
<protein>
    <recommendedName>
        <fullName evidence="6">RING-type domain-containing protein</fullName>
    </recommendedName>
</protein>
<dbReference type="PROSITE" id="PS00518">
    <property type="entry name" value="ZF_RING_1"/>
    <property type="match status" value="1"/>
</dbReference>
<dbReference type="InterPro" id="IPR001841">
    <property type="entry name" value="Znf_RING"/>
</dbReference>
<reference evidence="7" key="1">
    <citation type="journal article" date="2023" name="Mol. Phylogenet. Evol.">
        <title>Genome-scale phylogeny and comparative genomics of the fungal order Sordariales.</title>
        <authorList>
            <person name="Hensen N."/>
            <person name="Bonometti L."/>
            <person name="Westerberg I."/>
            <person name="Brannstrom I.O."/>
            <person name="Guillou S."/>
            <person name="Cros-Aarteil S."/>
            <person name="Calhoun S."/>
            <person name="Haridas S."/>
            <person name="Kuo A."/>
            <person name="Mondo S."/>
            <person name="Pangilinan J."/>
            <person name="Riley R."/>
            <person name="LaButti K."/>
            <person name="Andreopoulos B."/>
            <person name="Lipzen A."/>
            <person name="Chen C."/>
            <person name="Yan M."/>
            <person name="Daum C."/>
            <person name="Ng V."/>
            <person name="Clum A."/>
            <person name="Steindorff A."/>
            <person name="Ohm R.A."/>
            <person name="Martin F."/>
            <person name="Silar P."/>
            <person name="Natvig D.O."/>
            <person name="Lalanne C."/>
            <person name="Gautier V."/>
            <person name="Ament-Velasquez S.L."/>
            <person name="Kruys A."/>
            <person name="Hutchinson M.I."/>
            <person name="Powell A.J."/>
            <person name="Barry K."/>
            <person name="Miller A.N."/>
            <person name="Grigoriev I.V."/>
            <person name="Debuchy R."/>
            <person name="Gladieux P."/>
            <person name="Hiltunen Thoren M."/>
            <person name="Johannesson H."/>
        </authorList>
    </citation>
    <scope>NUCLEOTIDE SEQUENCE</scope>
    <source>
        <strain evidence="7">CBS 990.96</strain>
    </source>
</reference>
<dbReference type="Pfam" id="PF13920">
    <property type="entry name" value="zf-C3HC4_3"/>
    <property type="match status" value="1"/>
</dbReference>
<keyword evidence="8" id="KW-1185">Reference proteome</keyword>
<comment type="caution">
    <text evidence="7">The sequence shown here is derived from an EMBL/GenBank/DDBJ whole genome shotgun (WGS) entry which is preliminary data.</text>
</comment>
<dbReference type="GO" id="GO:0140082">
    <property type="term" value="F:SUMO-ubiquitin ligase activity"/>
    <property type="evidence" value="ECO:0007669"/>
    <property type="project" value="TreeGrafter"/>
</dbReference>
<evidence type="ECO:0000259" key="6">
    <source>
        <dbReference type="PROSITE" id="PS50089"/>
    </source>
</evidence>
<keyword evidence="3" id="KW-0862">Zinc</keyword>
<dbReference type="GO" id="GO:0032183">
    <property type="term" value="F:SUMO binding"/>
    <property type="evidence" value="ECO:0007669"/>
    <property type="project" value="TreeGrafter"/>
</dbReference>
<feature type="domain" description="RING-type" evidence="6">
    <location>
        <begin position="93"/>
        <end position="134"/>
    </location>
</feature>